<reference evidence="3 4" key="1">
    <citation type="submission" date="2019-07" db="EMBL/GenBank/DDBJ databases">
        <title>Tepidimonas charontis SPSP-6 draft genome.</title>
        <authorList>
            <person name="Da Costa M.S."/>
            <person name="Froufe H.J.C."/>
            <person name="Egas C."/>
            <person name="Albuquerque L."/>
        </authorList>
    </citation>
    <scope>NUCLEOTIDE SEQUENCE [LARGE SCALE GENOMIC DNA]</scope>
    <source>
        <strain evidence="3 4">SPSP-6</strain>
    </source>
</reference>
<keyword evidence="3" id="KW-0808">Transferase</keyword>
<name>A0A554X524_9BURK</name>
<dbReference type="Pfam" id="PF18818">
    <property type="entry name" value="MPTase-PolyVal"/>
    <property type="match status" value="1"/>
</dbReference>
<dbReference type="Pfam" id="PF08401">
    <property type="entry name" value="ArdcN"/>
    <property type="match status" value="1"/>
</dbReference>
<dbReference type="OrthoDB" id="784829at2"/>
<gene>
    <name evidence="3" type="primary">traC_4</name>
    <name evidence="3" type="ORF">Tchar_02373</name>
</gene>
<dbReference type="AlphaFoldDB" id="A0A554X524"/>
<evidence type="ECO:0000313" key="4">
    <source>
        <dbReference type="Proteomes" id="UP000318294"/>
    </source>
</evidence>
<dbReference type="EC" id="2.7.7.-" evidence="3"/>
<protein>
    <submittedName>
        <fullName evidence="3">DNA primase TraC</fullName>
        <ecNumber evidence="3">2.7.7.-</ecNumber>
    </submittedName>
</protein>
<keyword evidence="3" id="KW-0548">Nucleotidyltransferase</keyword>
<evidence type="ECO:0000259" key="1">
    <source>
        <dbReference type="Pfam" id="PF08401"/>
    </source>
</evidence>
<dbReference type="EMBL" id="VJON01000050">
    <property type="protein sequence ID" value="TSE30923.1"/>
    <property type="molecule type" value="Genomic_DNA"/>
</dbReference>
<dbReference type="Proteomes" id="UP000318294">
    <property type="component" value="Unassembled WGS sequence"/>
</dbReference>
<evidence type="ECO:0000313" key="3">
    <source>
        <dbReference type="EMBL" id="TSE30923.1"/>
    </source>
</evidence>
<accession>A0A554X524</accession>
<comment type="caution">
    <text evidence="3">The sequence shown here is derived from an EMBL/GenBank/DDBJ whole genome shotgun (WGS) entry which is preliminary data.</text>
</comment>
<proteinExistence type="predicted"/>
<dbReference type="InterPro" id="IPR041459">
    <property type="entry name" value="MPTase-PolyVal"/>
</dbReference>
<sequence length="388" mass="43489">MTTQETTRRDVRQEVTNSIIEHLERGVMPWRKGWGAAKDTALLLPRNGATGHVYRGGNRLYLLTVMREAGYDDPRFFTFKQLQALGAGPEKGSKGYAVEYWDRLPFWRRRDVEVLHGDMRVRVVGADDKTATLATGEQVAVEELSARGPGIKNPLPWHSAQRVLDAVIAKYAVVFNVAQARGLEEYLEANPLENNVAQARGLEEYLEANPLEKPAASALQLDKQLAALVGHMKSTGLTVQFVPGDSACYLPRDDRVVMPAMEQFKSSLEFRSTLLHELIHATGHEKRLNREGIAQFDGFGTERYAREELIAELGSAFAAAETGIERDDANHAAYIDSWLKVLRGKDGKHALFEAARQADKACDYVLEPLRERQQQRQPEPVREAEVEL</sequence>
<keyword evidence="4" id="KW-1185">Reference proteome</keyword>
<feature type="domain" description="Polyvalent protein metallopeptidase" evidence="2">
    <location>
        <begin position="232"/>
        <end position="357"/>
    </location>
</feature>
<dbReference type="GO" id="GO:0016779">
    <property type="term" value="F:nucleotidyltransferase activity"/>
    <property type="evidence" value="ECO:0007669"/>
    <property type="project" value="UniProtKB-KW"/>
</dbReference>
<evidence type="ECO:0000259" key="2">
    <source>
        <dbReference type="Pfam" id="PF18818"/>
    </source>
</evidence>
<dbReference type="InterPro" id="IPR013610">
    <property type="entry name" value="ArdC_N"/>
</dbReference>
<feature type="domain" description="N-terminal" evidence="1">
    <location>
        <begin position="10"/>
        <end position="105"/>
    </location>
</feature>
<dbReference type="RefSeq" id="WP_144329233.1">
    <property type="nucleotide sequence ID" value="NZ_VJON01000050.1"/>
</dbReference>
<organism evidence="3 4">
    <name type="scientific">Tepidimonas charontis</name>
    <dbReference type="NCBI Taxonomy" id="2267262"/>
    <lineage>
        <taxon>Bacteria</taxon>
        <taxon>Pseudomonadati</taxon>
        <taxon>Pseudomonadota</taxon>
        <taxon>Betaproteobacteria</taxon>
        <taxon>Burkholderiales</taxon>
        <taxon>Tepidimonas</taxon>
    </lineage>
</organism>
<dbReference type="GO" id="GO:0003697">
    <property type="term" value="F:single-stranded DNA binding"/>
    <property type="evidence" value="ECO:0007669"/>
    <property type="project" value="InterPro"/>
</dbReference>